<dbReference type="InterPro" id="IPR051598">
    <property type="entry name" value="TSUP/Inactive_protease-like"/>
</dbReference>
<feature type="transmembrane region" description="Helical" evidence="6">
    <location>
        <begin position="47"/>
        <end position="67"/>
    </location>
</feature>
<gene>
    <name evidence="8" type="ORF">HMPREF1318_1334</name>
</gene>
<name>J1GW24_9ACTO</name>
<feature type="transmembrane region" description="Helical" evidence="6">
    <location>
        <begin position="249"/>
        <end position="270"/>
    </location>
</feature>
<protein>
    <recommendedName>
        <fullName evidence="6">Probable membrane transporter protein</fullName>
    </recommendedName>
</protein>
<keyword evidence="5 6" id="KW-0472">Membrane</keyword>
<feature type="compositionally biased region" description="Low complexity" evidence="7">
    <location>
        <begin position="299"/>
        <end position="320"/>
    </location>
</feature>
<evidence type="ECO:0000256" key="4">
    <source>
        <dbReference type="ARBA" id="ARBA00022989"/>
    </source>
</evidence>
<proteinExistence type="inferred from homology"/>
<dbReference type="GO" id="GO:0005886">
    <property type="term" value="C:plasma membrane"/>
    <property type="evidence" value="ECO:0007669"/>
    <property type="project" value="UniProtKB-SubCell"/>
</dbReference>
<dbReference type="AlphaFoldDB" id="J1GW24"/>
<dbReference type="InterPro" id="IPR002781">
    <property type="entry name" value="TM_pro_TauE-like"/>
</dbReference>
<accession>J1GW24</accession>
<organism evidence="8 9">
    <name type="scientific">Actinomyces massiliensis F0489</name>
    <dbReference type="NCBI Taxonomy" id="1125718"/>
    <lineage>
        <taxon>Bacteria</taxon>
        <taxon>Bacillati</taxon>
        <taxon>Actinomycetota</taxon>
        <taxon>Actinomycetes</taxon>
        <taxon>Actinomycetales</taxon>
        <taxon>Actinomycetaceae</taxon>
        <taxon>Actinomyces</taxon>
    </lineage>
</organism>
<feature type="transmembrane region" description="Helical" evidence="6">
    <location>
        <begin position="20"/>
        <end position="41"/>
    </location>
</feature>
<evidence type="ECO:0000256" key="7">
    <source>
        <dbReference type="SAM" id="MobiDB-lite"/>
    </source>
</evidence>
<dbReference type="PANTHER" id="PTHR43701">
    <property type="entry name" value="MEMBRANE TRANSPORTER PROTEIN MJ0441-RELATED"/>
    <property type="match status" value="1"/>
</dbReference>
<evidence type="ECO:0000256" key="3">
    <source>
        <dbReference type="ARBA" id="ARBA00022692"/>
    </source>
</evidence>
<evidence type="ECO:0000313" key="8">
    <source>
        <dbReference type="EMBL" id="EJF37290.1"/>
    </source>
</evidence>
<feature type="region of interest" description="Disordered" evidence="7">
    <location>
        <begin position="299"/>
        <end position="342"/>
    </location>
</feature>
<evidence type="ECO:0000256" key="6">
    <source>
        <dbReference type="RuleBase" id="RU363041"/>
    </source>
</evidence>
<keyword evidence="3 6" id="KW-0812">Transmembrane</keyword>
<dbReference type="Pfam" id="PF01925">
    <property type="entry name" value="TauE"/>
    <property type="match status" value="1"/>
</dbReference>
<evidence type="ECO:0000256" key="5">
    <source>
        <dbReference type="ARBA" id="ARBA00023136"/>
    </source>
</evidence>
<dbReference type="OrthoDB" id="45564at2"/>
<feature type="transmembrane region" description="Helical" evidence="6">
    <location>
        <begin position="153"/>
        <end position="173"/>
    </location>
</feature>
<evidence type="ECO:0000256" key="2">
    <source>
        <dbReference type="ARBA" id="ARBA00009142"/>
    </source>
</evidence>
<dbReference type="eggNOG" id="COG0730">
    <property type="taxonomic scope" value="Bacteria"/>
</dbReference>
<sequence length="342" mass="34061">MTARSHRTRTDRSDQPVRKLLVLALVGLASQLVDGALGMGYGVTSSSLLLLVGIGPALASASVHLSEIGTTLISGTAHHRLGNTDWRLVARLGLPGAAGALLGAVVLSHLSTEAAAPMASSLLLALGLYVLVRFAVRPPAGSTVRRSPHSVRFLALLGLVGGFVDATGGGGWGPVATTTLLARGRTAPRTVIGSVDTSEFMVALAASAGFLAGLGTAGISPVVVGALLAGGLVAAPIAAWLVSRLPGRILGSAVGGLIVLTNARTILSALHAPGPLIAIALLAFVPVWALLVAISGRSGRAGLSGSSGRGAPRPTSTAAAEPPPCRPEPLEDLEGSIVAPAA</sequence>
<keyword evidence="4 6" id="KW-1133">Transmembrane helix</keyword>
<keyword evidence="9" id="KW-1185">Reference proteome</keyword>
<dbReference type="Proteomes" id="UP000002941">
    <property type="component" value="Unassembled WGS sequence"/>
</dbReference>
<comment type="caution">
    <text evidence="8">The sequence shown here is derived from an EMBL/GenBank/DDBJ whole genome shotgun (WGS) entry which is preliminary data.</text>
</comment>
<dbReference type="PANTHER" id="PTHR43701:SF12">
    <property type="entry name" value="MEMBRANE TRANSPORTER PROTEIN YTNM-RELATED"/>
    <property type="match status" value="1"/>
</dbReference>
<comment type="similarity">
    <text evidence="2 6">Belongs to the 4-toluene sulfonate uptake permease (TSUP) (TC 2.A.102) family.</text>
</comment>
<feature type="transmembrane region" description="Helical" evidence="6">
    <location>
        <begin position="88"/>
        <end position="108"/>
    </location>
</feature>
<feature type="transmembrane region" description="Helical" evidence="6">
    <location>
        <begin position="219"/>
        <end position="242"/>
    </location>
</feature>
<keyword evidence="6" id="KW-1003">Cell membrane</keyword>
<reference evidence="8 9" key="1">
    <citation type="submission" date="2012-05" db="EMBL/GenBank/DDBJ databases">
        <authorList>
            <person name="Harkins D.M."/>
            <person name="Madupu R."/>
            <person name="Durkin A.S."/>
            <person name="Torralba M."/>
            <person name="Methe B."/>
            <person name="Sutton G.G."/>
            <person name="Nelson K.E."/>
        </authorList>
    </citation>
    <scope>NUCLEOTIDE SEQUENCE [LARGE SCALE GENOMIC DNA]</scope>
    <source>
        <strain evidence="8 9">F0489</strain>
    </source>
</reference>
<feature type="transmembrane region" description="Helical" evidence="6">
    <location>
        <begin position="114"/>
        <end position="132"/>
    </location>
</feature>
<feature type="transmembrane region" description="Helical" evidence="6">
    <location>
        <begin position="276"/>
        <end position="294"/>
    </location>
</feature>
<evidence type="ECO:0000256" key="1">
    <source>
        <dbReference type="ARBA" id="ARBA00004141"/>
    </source>
</evidence>
<dbReference type="PATRIC" id="fig|1125718.3.peg.2625"/>
<comment type="subcellular location">
    <subcellularLocation>
        <location evidence="6">Cell membrane</location>
        <topology evidence="6">Multi-pass membrane protein</topology>
    </subcellularLocation>
    <subcellularLocation>
        <location evidence="1">Membrane</location>
        <topology evidence="1">Multi-pass membrane protein</topology>
    </subcellularLocation>
</comment>
<evidence type="ECO:0000313" key="9">
    <source>
        <dbReference type="Proteomes" id="UP000002941"/>
    </source>
</evidence>
<dbReference type="EMBL" id="AKFT01000208">
    <property type="protein sequence ID" value="EJF37290.1"/>
    <property type="molecule type" value="Genomic_DNA"/>
</dbReference>